<sequence>MKLSPFMLKRSKLAPDVFALVRENEVLASFKPRKFLEALQTVVKENGLKEVDVVWRDGSRTVEHLVVGHIRELVSTDTIMNRYNMCLMLRSQGIAASLAVPVDIRTMYDGHGPMISEIHIDPEIADKLAVALAPKHPLYEDAHNGYEDEDDAIDDEDDFNDDECIDDEEDFDMEDTNPEIERMMICSWGYRAEDWAITLNEDQVQEVHSLEVGVDPDIELPLAPDAKDKYF</sequence>
<dbReference type="EMBL" id="MH460463">
    <property type="protein sequence ID" value="AXG67349.1"/>
    <property type="molecule type" value="Genomic_DNA"/>
</dbReference>
<proteinExistence type="predicted"/>
<organism evidence="1 2">
    <name type="scientific">Dickeya phage vB_DsoM_AD1</name>
    <dbReference type="NCBI Taxonomy" id="2283029"/>
    <lineage>
        <taxon>Viruses</taxon>
        <taxon>Duplodnaviria</taxon>
        <taxon>Heunggongvirae</taxon>
        <taxon>Uroviricota</taxon>
        <taxon>Caudoviricetes</taxon>
        <taxon>Alexandravirus</taxon>
        <taxon>Alexandravirus AD1</taxon>
    </lineage>
</organism>
<evidence type="ECO:0000313" key="1">
    <source>
        <dbReference type="EMBL" id="AXG67349.1"/>
    </source>
</evidence>
<accession>A0A384ZYQ9</accession>
<name>A0A384ZYQ9_9CAUD</name>
<reference evidence="1 2" key="1">
    <citation type="journal article" date="2018" name="Front. Microbiol.">
        <title>Jumbo Bacteriophages Are Represented Within an Increasing Diversity of Environmental Viruses Infecting the Emerging Phytopathogen, Dickeya solani.</title>
        <authorList>
            <person name="Day A.W."/>
            <person name="Ahn J."/>
            <person name="Salmond G.P.C."/>
        </authorList>
    </citation>
    <scope>NUCLEOTIDE SEQUENCE [LARGE SCALE GENOMIC DNA]</scope>
</reference>
<evidence type="ECO:0000313" key="2">
    <source>
        <dbReference type="Proteomes" id="UP000262440"/>
    </source>
</evidence>
<protein>
    <submittedName>
        <fullName evidence="1">Uncharacterized protein</fullName>
    </submittedName>
</protein>
<dbReference type="Proteomes" id="UP000262440">
    <property type="component" value="Segment"/>
</dbReference>
<keyword evidence="2" id="KW-1185">Reference proteome</keyword>
<gene>
    <name evidence="1" type="ORF">AD1_305</name>
</gene>